<proteinExistence type="inferred from homology"/>
<dbReference type="PANTHER" id="PTHR42956">
    <property type="entry name" value="NITROGENASE IRON-MOLYBDENUM COFACTOR BIOSYNTHESIS PROTEIN NIFE"/>
    <property type="match status" value="1"/>
</dbReference>
<dbReference type="InterPro" id="IPR000510">
    <property type="entry name" value="Nase/OxRdtase_comp1"/>
</dbReference>
<gene>
    <name evidence="8" type="ORF">A6770_36410</name>
</gene>
<protein>
    <recommendedName>
        <fullName evidence="4">Nitrogenase iron-molybdenum cofactor biosynthesis protein NifE</fullName>
    </recommendedName>
</protein>
<dbReference type="Gene3D" id="3.40.50.1980">
    <property type="entry name" value="Nitrogenase molybdenum iron protein domain"/>
    <property type="match status" value="1"/>
</dbReference>
<evidence type="ECO:0000256" key="6">
    <source>
        <dbReference type="SAM" id="MobiDB-lite"/>
    </source>
</evidence>
<keyword evidence="5" id="KW-0535">Nitrogen fixation</keyword>
<comment type="similarity">
    <text evidence="3">Belongs to the NifD/NifK/NifE/NifN family.</text>
</comment>
<feature type="compositionally biased region" description="Polar residues" evidence="6">
    <location>
        <begin position="468"/>
        <end position="477"/>
    </location>
</feature>
<dbReference type="GO" id="GO:0016163">
    <property type="term" value="F:nitrogenase activity"/>
    <property type="evidence" value="ECO:0007669"/>
    <property type="project" value="InterPro"/>
</dbReference>
<dbReference type="InterPro" id="IPR005973">
    <property type="entry name" value="NifE"/>
</dbReference>
<accession>A0A367S0U5</accession>
<dbReference type="PROSITE" id="PS00090">
    <property type="entry name" value="NITROGENASE_1_2"/>
    <property type="match status" value="1"/>
</dbReference>
<dbReference type="InterPro" id="IPR000318">
    <property type="entry name" value="Nase_comp1_CS"/>
</dbReference>
<dbReference type="GO" id="GO:0065003">
    <property type="term" value="P:protein-containing complex assembly"/>
    <property type="evidence" value="ECO:0007669"/>
    <property type="project" value="InterPro"/>
</dbReference>
<dbReference type="Proteomes" id="UP000252107">
    <property type="component" value="Unassembled WGS sequence"/>
</dbReference>
<organism evidence="8 9">
    <name type="scientific">Nostoc minutum NIES-26</name>
    <dbReference type="NCBI Taxonomy" id="1844469"/>
    <lineage>
        <taxon>Bacteria</taxon>
        <taxon>Bacillati</taxon>
        <taxon>Cyanobacteriota</taxon>
        <taxon>Cyanophyceae</taxon>
        <taxon>Nostocales</taxon>
        <taxon>Nostocaceae</taxon>
        <taxon>Nostoc</taxon>
    </lineage>
</organism>
<feature type="compositionally biased region" description="Basic and acidic residues" evidence="6">
    <location>
        <begin position="7"/>
        <end position="22"/>
    </location>
</feature>
<dbReference type="EMBL" id="LXQD01000027">
    <property type="protein sequence ID" value="RCJ41062.1"/>
    <property type="molecule type" value="Genomic_DNA"/>
</dbReference>
<evidence type="ECO:0000256" key="3">
    <source>
        <dbReference type="ARBA" id="ARBA00011002"/>
    </source>
</evidence>
<dbReference type="Pfam" id="PF00148">
    <property type="entry name" value="Oxidored_nitro"/>
    <property type="match status" value="1"/>
</dbReference>
<dbReference type="SUPFAM" id="SSF53807">
    <property type="entry name" value="Helical backbone' metal receptor"/>
    <property type="match status" value="1"/>
</dbReference>
<dbReference type="Gene3D" id="3.40.50.12380">
    <property type="entry name" value="Nitrogenase MoFe cofactor biosynthesis protein NifE, C-terminal"/>
    <property type="match status" value="1"/>
</dbReference>
<reference evidence="8" key="1">
    <citation type="submission" date="2016-04" db="EMBL/GenBank/DDBJ databases">
        <authorList>
            <person name="Tabuchi Yagui T.R."/>
        </authorList>
    </citation>
    <scope>NUCLEOTIDE SEQUENCE [LARGE SCALE GENOMIC DNA]</scope>
    <source>
        <strain evidence="8">NIES-26</strain>
    </source>
</reference>
<evidence type="ECO:0000313" key="9">
    <source>
        <dbReference type="Proteomes" id="UP000252107"/>
    </source>
</evidence>
<comment type="function">
    <text evidence="1">This protein may play a role in the biosynthesis of the prosthetic group of nitrogenase (FeMo cofactor).</text>
</comment>
<name>A0A367S0U5_9NOSO</name>
<keyword evidence="9" id="KW-1185">Reference proteome</keyword>
<dbReference type="AlphaFoldDB" id="A0A367S0U5"/>
<sequence length="477" mass="52586">MNPTPRKMNDSLRESNSDNEQHRQKKKNSSTQLPQPGTAQGSCAFDSAMITLVPITDAAHVVHGPSGCAASIWGNYTSLSSGSMLYKIRFTTDIEESDIIFGGAKKLYKGILELQRRYKPAAVFVYSTCITALIGDDIEGICKDATEKTGIPTIPVHCPGFIGSQNLGNRVAGEAMLSHVIGTTEPDTSTPYDINLIGDYNIAGAIWNVLPLLEKLGIRVLAKITGDALYKEVCYAHRAKLNVILSSKALINVAKKMEKLYDIPYIEESIYGVEQINQCLKNIAVKLGHPDLVERTEELIAEETNVLEEKLTPYRTRLQGKRIVLSIKSFKSWLIIFATKKLGMEVTAICTQNNTEDELAIIKSLLGQDGIVLESETPKEILQVINKNQADILIADGRYLDTALIARIPFLDINKERNHAYAGYIGIVEIAQELYATFYNPVWEQVRQPVPWEVREAGRAGEAGGEITSPSSSEEAV</sequence>
<evidence type="ECO:0000256" key="1">
    <source>
        <dbReference type="ARBA" id="ARBA00003171"/>
    </source>
</evidence>
<feature type="region of interest" description="Disordered" evidence="6">
    <location>
        <begin position="458"/>
        <end position="477"/>
    </location>
</feature>
<evidence type="ECO:0000256" key="5">
    <source>
        <dbReference type="ARBA" id="ARBA00023231"/>
    </source>
</evidence>
<evidence type="ECO:0000256" key="4">
    <source>
        <dbReference type="ARBA" id="ARBA00013280"/>
    </source>
</evidence>
<evidence type="ECO:0000256" key="2">
    <source>
        <dbReference type="ARBA" id="ARBA00005155"/>
    </source>
</evidence>
<dbReference type="NCBIfam" id="TIGR01283">
    <property type="entry name" value="nifE"/>
    <property type="match status" value="1"/>
</dbReference>
<dbReference type="UniPathway" id="UPA00782"/>
<dbReference type="InterPro" id="IPR049939">
    <property type="entry name" value="NifE-like"/>
</dbReference>
<evidence type="ECO:0000313" key="8">
    <source>
        <dbReference type="EMBL" id="RCJ41062.1"/>
    </source>
</evidence>
<feature type="compositionally biased region" description="Polar residues" evidence="6">
    <location>
        <begin position="29"/>
        <end position="39"/>
    </location>
</feature>
<evidence type="ECO:0000259" key="7">
    <source>
        <dbReference type="Pfam" id="PF00148"/>
    </source>
</evidence>
<comment type="pathway">
    <text evidence="2">Cofactor biosynthesis; Fe-Mo cofactor biosynthesis.</text>
</comment>
<feature type="region of interest" description="Disordered" evidence="6">
    <location>
        <begin position="1"/>
        <end position="39"/>
    </location>
</feature>
<feature type="domain" description="Nitrogenase/oxidoreductase component 1" evidence="7">
    <location>
        <begin position="43"/>
        <end position="438"/>
    </location>
</feature>
<comment type="caution">
    <text evidence="8">The sequence shown here is derived from an EMBL/GenBank/DDBJ whole genome shotgun (WGS) entry which is preliminary data.</text>
</comment>
<dbReference type="PANTHER" id="PTHR42956:SF1">
    <property type="entry name" value="NITROGENASE IRON-MOLYBDENUM COFACTOR BIOSYNTHESIS PROTEIN NIFE"/>
    <property type="match status" value="1"/>
</dbReference>